<name>A0AA48KQ10_9ALTE</name>
<dbReference type="InterPro" id="IPR049031">
    <property type="entry name" value="T2SSK_SAM-like_1st"/>
</dbReference>
<protein>
    <recommendedName>
        <fullName evidence="10">Type II secretion system protein K</fullName>
    </recommendedName>
</protein>
<feature type="domain" description="T2SS protein K first SAM-like" evidence="12">
    <location>
        <begin position="101"/>
        <end position="225"/>
    </location>
</feature>
<dbReference type="GO" id="GO:0005886">
    <property type="term" value="C:plasma membrane"/>
    <property type="evidence" value="ECO:0007669"/>
    <property type="project" value="UniProtKB-SubCell"/>
</dbReference>
<comment type="subcellular location">
    <subcellularLocation>
        <location evidence="1 10">Cell inner membrane</location>
    </subcellularLocation>
</comment>
<keyword evidence="9 10" id="KW-0472">Membrane</keyword>
<dbReference type="Pfam" id="PF21687">
    <property type="entry name" value="T2SSK_1st"/>
    <property type="match status" value="1"/>
</dbReference>
<dbReference type="Pfam" id="PF03934">
    <property type="entry name" value="T2SSK"/>
    <property type="match status" value="1"/>
</dbReference>
<evidence type="ECO:0000256" key="2">
    <source>
        <dbReference type="ARBA" id="ARBA00007246"/>
    </source>
</evidence>
<evidence type="ECO:0000313" key="13">
    <source>
        <dbReference type="EMBL" id="BDX04592.1"/>
    </source>
</evidence>
<evidence type="ECO:0000256" key="5">
    <source>
        <dbReference type="ARBA" id="ARBA00022519"/>
    </source>
</evidence>
<dbReference type="InterPro" id="IPR045584">
    <property type="entry name" value="Pilin-like"/>
</dbReference>
<feature type="domain" description="T2SS protein K second SAM-like" evidence="11">
    <location>
        <begin position="231"/>
        <end position="292"/>
    </location>
</feature>
<dbReference type="Gene3D" id="1.10.40.60">
    <property type="entry name" value="EpsJ-like"/>
    <property type="match status" value="2"/>
</dbReference>
<evidence type="ECO:0000259" key="12">
    <source>
        <dbReference type="Pfam" id="PF21687"/>
    </source>
</evidence>
<sequence>MQKQRGVALIVVLLVVALVSISATDMGSRLQLQVKRSMSLKDNNQAYWLAIGAEQFAQKTIAQLIKQNNSTIDITQPWAQENIQFPVEGGFIEATLEDMQSCFNLNTLKSGGSAAGSTASATGSGSSNANQEHLEESFKRLLMTDGLDIPTFNRDTLKDALIDWLDEDSMLNGNYGAEDADYESLEHPYLAANTKMASKSELRLVKGVELSWLSKLMPLVCAIPDKQDFELNVNTLTPEKAPVLAALLGVSKSNAESIIGGIPFDTPQQFFSEPNVSAVNLNTDLQNMFVVKTRYFILHVKTTYNSATFKMSSVFKVASDDTVHVIRREFGGKL</sequence>
<dbReference type="AlphaFoldDB" id="A0AA48KQ10"/>
<evidence type="ECO:0000259" key="11">
    <source>
        <dbReference type="Pfam" id="PF03934"/>
    </source>
</evidence>
<evidence type="ECO:0000256" key="4">
    <source>
        <dbReference type="ARBA" id="ARBA00022475"/>
    </source>
</evidence>
<dbReference type="Gene3D" id="3.30.1300.30">
    <property type="entry name" value="GSPII I/J protein-like"/>
    <property type="match status" value="1"/>
</dbReference>
<accession>A0AA48KQ10</accession>
<dbReference type="InterPro" id="IPR049179">
    <property type="entry name" value="T2SSK_SAM-like_2nd"/>
</dbReference>
<organism evidence="13 14">
    <name type="scientific">Planctobacterium marinum</name>
    <dbReference type="NCBI Taxonomy" id="1631968"/>
    <lineage>
        <taxon>Bacteria</taxon>
        <taxon>Pseudomonadati</taxon>
        <taxon>Pseudomonadota</taxon>
        <taxon>Gammaproteobacteria</taxon>
        <taxon>Alteromonadales</taxon>
        <taxon>Alteromonadaceae</taxon>
        <taxon>Planctobacterium</taxon>
    </lineage>
</organism>
<keyword evidence="4 10" id="KW-1003">Cell membrane</keyword>
<keyword evidence="3 10" id="KW-0813">Transport</keyword>
<keyword evidence="8" id="KW-1133">Transmembrane helix</keyword>
<keyword evidence="5 10" id="KW-0997">Cell inner membrane</keyword>
<keyword evidence="7" id="KW-0653">Protein transport</keyword>
<evidence type="ECO:0000256" key="3">
    <source>
        <dbReference type="ARBA" id="ARBA00022448"/>
    </source>
</evidence>
<dbReference type="SUPFAM" id="SSF54523">
    <property type="entry name" value="Pili subunits"/>
    <property type="match status" value="1"/>
</dbReference>
<dbReference type="NCBIfam" id="NF037980">
    <property type="entry name" value="T2SS_GspK"/>
    <property type="match status" value="1"/>
</dbReference>
<gene>
    <name evidence="13" type="primary">gspK</name>
    <name evidence="13" type="ORF">MACH26_01130</name>
</gene>
<dbReference type="GO" id="GO:0009306">
    <property type="term" value="P:protein secretion"/>
    <property type="evidence" value="ECO:0007669"/>
    <property type="project" value="InterPro"/>
</dbReference>
<dbReference type="RefSeq" id="WP_338290379.1">
    <property type="nucleotide sequence ID" value="NZ_AP027272.1"/>
</dbReference>
<keyword evidence="14" id="KW-1185">Reference proteome</keyword>
<evidence type="ECO:0000256" key="7">
    <source>
        <dbReference type="ARBA" id="ARBA00022927"/>
    </source>
</evidence>
<dbReference type="EMBL" id="AP027272">
    <property type="protein sequence ID" value="BDX04592.1"/>
    <property type="molecule type" value="Genomic_DNA"/>
</dbReference>
<dbReference type="PIRSF" id="PIRSF002786">
    <property type="entry name" value="XcpX"/>
    <property type="match status" value="1"/>
</dbReference>
<dbReference type="SUPFAM" id="SSF158544">
    <property type="entry name" value="GspK insert domain-like"/>
    <property type="match status" value="2"/>
</dbReference>
<keyword evidence="6" id="KW-0812">Transmembrane</keyword>
<evidence type="ECO:0000313" key="14">
    <source>
        <dbReference type="Proteomes" id="UP001333710"/>
    </source>
</evidence>
<evidence type="ECO:0000256" key="1">
    <source>
        <dbReference type="ARBA" id="ARBA00004533"/>
    </source>
</evidence>
<dbReference type="KEGG" id="pmaw:MACH26_01130"/>
<comment type="similarity">
    <text evidence="2 10">Belongs to the GSP K family.</text>
</comment>
<dbReference type="PANTHER" id="PTHR38831">
    <property type="entry name" value="TYPE II SECRETION SYSTEM PROTEIN K"/>
    <property type="match status" value="1"/>
</dbReference>
<evidence type="ECO:0000256" key="6">
    <source>
        <dbReference type="ARBA" id="ARBA00022692"/>
    </source>
</evidence>
<evidence type="ECO:0000256" key="8">
    <source>
        <dbReference type="ARBA" id="ARBA00022989"/>
    </source>
</evidence>
<dbReference type="InterPro" id="IPR005628">
    <property type="entry name" value="GspK"/>
</dbReference>
<dbReference type="Proteomes" id="UP001333710">
    <property type="component" value="Chromosome"/>
</dbReference>
<proteinExistence type="inferred from homology"/>
<reference evidence="13" key="1">
    <citation type="submission" date="2023-01" db="EMBL/GenBank/DDBJ databases">
        <title>Complete genome sequence of Planctobacterium marinum strain Dej080120_11.</title>
        <authorList>
            <person name="Ueki S."/>
            <person name="Maruyama F."/>
        </authorList>
    </citation>
    <scope>NUCLEOTIDE SEQUENCE</scope>
    <source>
        <strain evidence="13">Dej080120_11</strain>
    </source>
</reference>
<evidence type="ECO:0000256" key="10">
    <source>
        <dbReference type="PIRNR" id="PIRNR002786"/>
    </source>
</evidence>
<dbReference type="PANTHER" id="PTHR38831:SF1">
    <property type="entry name" value="TYPE II SECRETION SYSTEM PROTEIN K-RELATED"/>
    <property type="match status" value="1"/>
</dbReference>
<dbReference type="InterPro" id="IPR038072">
    <property type="entry name" value="GspK_central_sf"/>
</dbReference>
<evidence type="ECO:0000256" key="9">
    <source>
        <dbReference type="ARBA" id="ARBA00023136"/>
    </source>
</evidence>